<dbReference type="PANTHER" id="PTHR43396">
    <property type="entry name" value="FLAVOHEMOPROTEIN"/>
    <property type="match status" value="1"/>
</dbReference>
<keyword evidence="5 12" id="KW-0561">Oxygen transport</keyword>
<dbReference type="GO" id="GO:0008941">
    <property type="term" value="F:nitric oxide dioxygenase NAD(P)H activity"/>
    <property type="evidence" value="ECO:0007669"/>
    <property type="project" value="UniProtKB-EC"/>
</dbReference>
<evidence type="ECO:0000259" key="14">
    <source>
        <dbReference type="PROSITE" id="PS51384"/>
    </source>
</evidence>
<dbReference type="EMBL" id="JAFBER010000006">
    <property type="protein sequence ID" value="MBM7645149.1"/>
    <property type="molecule type" value="Genomic_DNA"/>
</dbReference>
<organism evidence="15 16">
    <name type="scientific">Scopulibacillus daqui</name>
    <dbReference type="NCBI Taxonomy" id="1469162"/>
    <lineage>
        <taxon>Bacteria</taxon>
        <taxon>Bacillati</taxon>
        <taxon>Bacillota</taxon>
        <taxon>Bacilli</taxon>
        <taxon>Bacillales</taxon>
        <taxon>Sporolactobacillaceae</taxon>
        <taxon>Scopulibacillus</taxon>
    </lineage>
</organism>
<comment type="catalytic activity">
    <reaction evidence="11">
        <text>2 nitric oxide + NADPH + 2 O2 = 2 nitrate + NADP(+) + H(+)</text>
        <dbReference type="Rhea" id="RHEA:19465"/>
        <dbReference type="ChEBI" id="CHEBI:15378"/>
        <dbReference type="ChEBI" id="CHEBI:15379"/>
        <dbReference type="ChEBI" id="CHEBI:16480"/>
        <dbReference type="ChEBI" id="CHEBI:17632"/>
        <dbReference type="ChEBI" id="CHEBI:57783"/>
        <dbReference type="ChEBI" id="CHEBI:58349"/>
        <dbReference type="EC" id="1.14.12.17"/>
    </reaction>
</comment>
<evidence type="ECO:0000256" key="12">
    <source>
        <dbReference type="RuleBase" id="RU000356"/>
    </source>
</evidence>
<dbReference type="Pfam" id="PF00970">
    <property type="entry name" value="FAD_binding_6"/>
    <property type="match status" value="1"/>
</dbReference>
<keyword evidence="8" id="KW-0408">Iron</keyword>
<dbReference type="CDD" id="cd06184">
    <property type="entry name" value="flavohem_like_fad_nad_binding"/>
    <property type="match status" value="1"/>
</dbReference>
<feature type="domain" description="Globin" evidence="13">
    <location>
        <begin position="1"/>
        <end position="138"/>
    </location>
</feature>
<dbReference type="InterPro" id="IPR012292">
    <property type="entry name" value="Globin/Proto"/>
</dbReference>
<keyword evidence="16" id="KW-1185">Reference proteome</keyword>
<reference evidence="15 16" key="1">
    <citation type="submission" date="2021-01" db="EMBL/GenBank/DDBJ databases">
        <title>Genomic Encyclopedia of Type Strains, Phase IV (KMG-IV): sequencing the most valuable type-strain genomes for metagenomic binning, comparative biology and taxonomic classification.</title>
        <authorList>
            <person name="Goeker M."/>
        </authorList>
    </citation>
    <scope>NUCLEOTIDE SEQUENCE [LARGE SCALE GENOMIC DNA]</scope>
    <source>
        <strain evidence="15 16">DSM 28236</strain>
    </source>
</reference>
<dbReference type="PROSITE" id="PS01033">
    <property type="entry name" value="GLOBIN"/>
    <property type="match status" value="1"/>
</dbReference>
<keyword evidence="4 12" id="KW-0349">Heme</keyword>
<comment type="cofactor">
    <cofactor evidence="1">
        <name>heme b</name>
        <dbReference type="ChEBI" id="CHEBI:60344"/>
    </cofactor>
</comment>
<comment type="catalytic activity">
    <reaction evidence="10">
        <text>2 nitric oxide + NADH + 2 O2 = 2 nitrate + NAD(+) + H(+)</text>
        <dbReference type="Rhea" id="RHEA:19469"/>
        <dbReference type="ChEBI" id="CHEBI:15378"/>
        <dbReference type="ChEBI" id="CHEBI:15379"/>
        <dbReference type="ChEBI" id="CHEBI:16480"/>
        <dbReference type="ChEBI" id="CHEBI:17632"/>
        <dbReference type="ChEBI" id="CHEBI:57540"/>
        <dbReference type="ChEBI" id="CHEBI:57945"/>
        <dbReference type="EC" id="1.14.12.17"/>
    </reaction>
</comment>
<dbReference type="Pfam" id="PF00175">
    <property type="entry name" value="NAD_binding_1"/>
    <property type="match status" value="1"/>
</dbReference>
<comment type="similarity">
    <text evidence="12">Belongs to the globin family.</text>
</comment>
<dbReference type="PROSITE" id="PS51384">
    <property type="entry name" value="FAD_FR"/>
    <property type="match status" value="1"/>
</dbReference>
<accession>A0ABS2PYM6</accession>
<keyword evidence="7" id="KW-0521">NADP</keyword>
<dbReference type="Gene3D" id="2.40.30.10">
    <property type="entry name" value="Translation factors"/>
    <property type="match status" value="1"/>
</dbReference>
<evidence type="ECO:0000256" key="1">
    <source>
        <dbReference type="ARBA" id="ARBA00001970"/>
    </source>
</evidence>
<evidence type="ECO:0000256" key="11">
    <source>
        <dbReference type="ARBA" id="ARBA00049433"/>
    </source>
</evidence>
<evidence type="ECO:0000256" key="5">
    <source>
        <dbReference type="ARBA" id="ARBA00022621"/>
    </source>
</evidence>
<evidence type="ECO:0000313" key="15">
    <source>
        <dbReference type="EMBL" id="MBM7645149.1"/>
    </source>
</evidence>
<dbReference type="RefSeq" id="WP_205003081.1">
    <property type="nucleotide sequence ID" value="NZ_JAFBER010000006.1"/>
</dbReference>
<dbReference type="SUPFAM" id="SSF52343">
    <property type="entry name" value="Ferredoxin reductase-like, C-terminal NADP-linked domain"/>
    <property type="match status" value="1"/>
</dbReference>
<evidence type="ECO:0000256" key="4">
    <source>
        <dbReference type="ARBA" id="ARBA00022617"/>
    </source>
</evidence>
<evidence type="ECO:0000259" key="13">
    <source>
        <dbReference type="PROSITE" id="PS01033"/>
    </source>
</evidence>
<dbReference type="Proteomes" id="UP000808914">
    <property type="component" value="Unassembled WGS sequence"/>
</dbReference>
<dbReference type="InterPro" id="IPR000971">
    <property type="entry name" value="Globin"/>
</dbReference>
<sequence>MLDEKALDIVKETAPVLKEHSHEIGMRFYKLLFSKAPELYHMFNQTNQKRGGQQEALAYAVYAAGENINHLDAIRPLVMRISEKHRALGVKPDQYQVVGETLLQAVKDVLGDAADDEVTDAWRAAYKYIADVFINIEKELYDKTEHAPGGWLGFREFIVDKKVPETDAVASFYLKPKDGKPIASFKAGQYLTLKAAIKGEKYTHMRHYSLSDAPGKDYYRITVKREDAHGEAPAGIVSQYLHKKVKEGDILEFAAPAGDFTIVNNDLPIVLISGGIGLTPVISMLEMLVEKLPERSVTFIHATANSSTHVMKERVEQLAANRDNVRSYVCYEKPAEEDIAAGSFDKEGYIDLEMAQINFAKQQSRFLHTILLMFIIKE</sequence>
<dbReference type="InterPro" id="IPR017938">
    <property type="entry name" value="Riboflavin_synthase-like_b-brl"/>
</dbReference>
<evidence type="ECO:0000313" key="16">
    <source>
        <dbReference type="Proteomes" id="UP000808914"/>
    </source>
</evidence>
<dbReference type="SUPFAM" id="SSF46458">
    <property type="entry name" value="Globin-like"/>
    <property type="match status" value="1"/>
</dbReference>
<keyword evidence="9" id="KW-0520">NAD</keyword>
<dbReference type="PRINTS" id="PR00410">
    <property type="entry name" value="PHEHYDRXLASE"/>
</dbReference>
<comment type="similarity">
    <text evidence="2">In the C-terminal section; belongs to the flavoprotein pyridine nucleotide cytochrome reductase family.</text>
</comment>
<evidence type="ECO:0000256" key="6">
    <source>
        <dbReference type="ARBA" id="ARBA00022723"/>
    </source>
</evidence>
<feature type="domain" description="FAD-binding FR-type" evidence="14">
    <location>
        <begin position="152"/>
        <end position="263"/>
    </location>
</feature>
<comment type="caution">
    <text evidence="15">The sequence shown here is derived from an EMBL/GenBank/DDBJ whole genome shotgun (WGS) entry which is preliminary data.</text>
</comment>
<evidence type="ECO:0000256" key="2">
    <source>
        <dbReference type="ARBA" id="ARBA00006401"/>
    </source>
</evidence>
<name>A0ABS2PYM6_9BACL</name>
<dbReference type="NCBIfam" id="NF009805">
    <property type="entry name" value="PRK13289.1"/>
    <property type="match status" value="1"/>
</dbReference>
<evidence type="ECO:0000256" key="3">
    <source>
        <dbReference type="ARBA" id="ARBA00012229"/>
    </source>
</evidence>
<dbReference type="InterPro" id="IPR008333">
    <property type="entry name" value="Cbr1-like_FAD-bd_dom"/>
</dbReference>
<dbReference type="EC" id="1.14.12.17" evidence="3"/>
<dbReference type="Gene3D" id="1.10.490.10">
    <property type="entry name" value="Globins"/>
    <property type="match status" value="1"/>
</dbReference>
<dbReference type="InterPro" id="IPR001433">
    <property type="entry name" value="OxRdtase_FAD/NAD-bd"/>
</dbReference>
<dbReference type="PANTHER" id="PTHR43396:SF3">
    <property type="entry name" value="FLAVOHEMOPROTEIN"/>
    <property type="match status" value="1"/>
</dbReference>
<dbReference type="SUPFAM" id="SSF63380">
    <property type="entry name" value="Riboflavin synthase domain-like"/>
    <property type="match status" value="1"/>
</dbReference>
<gene>
    <name evidence="15" type="ORF">JOD45_001360</name>
</gene>
<keyword evidence="6" id="KW-0479">Metal-binding</keyword>
<evidence type="ECO:0000256" key="8">
    <source>
        <dbReference type="ARBA" id="ARBA00023004"/>
    </source>
</evidence>
<keyword evidence="12" id="KW-0813">Transport</keyword>
<dbReference type="InterPro" id="IPR017927">
    <property type="entry name" value="FAD-bd_FR_type"/>
</dbReference>
<evidence type="ECO:0000256" key="9">
    <source>
        <dbReference type="ARBA" id="ARBA00023027"/>
    </source>
</evidence>
<evidence type="ECO:0000256" key="7">
    <source>
        <dbReference type="ARBA" id="ARBA00022857"/>
    </source>
</evidence>
<dbReference type="InterPro" id="IPR009050">
    <property type="entry name" value="Globin-like_sf"/>
</dbReference>
<dbReference type="Gene3D" id="3.40.50.80">
    <property type="entry name" value="Nucleotide-binding domain of ferredoxin-NADP reductase (FNR) module"/>
    <property type="match status" value="1"/>
</dbReference>
<dbReference type="Pfam" id="PF00042">
    <property type="entry name" value="Globin"/>
    <property type="match status" value="1"/>
</dbReference>
<keyword evidence="15" id="KW-0560">Oxidoreductase</keyword>
<protein>
    <recommendedName>
        <fullName evidence="3">nitric oxide dioxygenase</fullName>
        <ecNumber evidence="3">1.14.12.17</ecNumber>
    </recommendedName>
</protein>
<proteinExistence type="inferred from homology"/>
<dbReference type="InterPro" id="IPR039261">
    <property type="entry name" value="FNR_nucleotide-bd"/>
</dbReference>
<keyword evidence="15" id="KW-0223">Dioxygenase</keyword>
<evidence type="ECO:0000256" key="10">
    <source>
        <dbReference type="ARBA" id="ARBA00048649"/>
    </source>
</evidence>